<reference evidence="2" key="1">
    <citation type="journal article" date="2015" name="BMC Genomics">
        <title>Genomic and transcriptomic analysis of the endophytic fungus Pestalotiopsis fici reveals its lifestyle and high potential for synthesis of natural products.</title>
        <authorList>
            <person name="Wang X."/>
            <person name="Zhang X."/>
            <person name="Liu L."/>
            <person name="Xiang M."/>
            <person name="Wang W."/>
            <person name="Sun X."/>
            <person name="Che Y."/>
            <person name="Guo L."/>
            <person name="Liu G."/>
            <person name="Guo L."/>
            <person name="Wang C."/>
            <person name="Yin W.B."/>
            <person name="Stadler M."/>
            <person name="Zhang X."/>
            <person name="Liu X."/>
        </authorList>
    </citation>
    <scope>NUCLEOTIDE SEQUENCE [LARGE SCALE GENOMIC DNA]</scope>
    <source>
        <strain evidence="2">W106-1 / CGMCC3.15140</strain>
    </source>
</reference>
<dbReference type="GeneID" id="19265261"/>
<proteinExistence type="predicted"/>
<evidence type="ECO:0008006" key="3">
    <source>
        <dbReference type="Google" id="ProtNLM"/>
    </source>
</evidence>
<dbReference type="eggNOG" id="ENOG502SMAU">
    <property type="taxonomic scope" value="Eukaryota"/>
</dbReference>
<dbReference type="RefSeq" id="XP_007827020.1">
    <property type="nucleotide sequence ID" value="XM_007828829.1"/>
</dbReference>
<gene>
    <name evidence="1" type="ORF">PFICI_00248</name>
</gene>
<dbReference type="OrthoDB" id="5275938at2759"/>
<sequence>MRINLPDILLVPKPADLTSSFSPDGICPEGDIVLEVGHEKEPLRVESDFLTYTSGPFKDILDSIGYHKRPPRCADEPLSTPTVWLEDDDFNALYTICCVLHHQPDLLPPFLVPEQILQVALVATKYDWSKALTFARAYWLNPAEKPSFIDAAYLFAATAAFGDEDLFRYHSLQIILGYIEPYTELRKYRSICQVLPVKIFSTDQDLRVDMLEWKRIRLRIELSKLMFQGAFALVACNWDSRRRDRFFHLHQAKYNPFKISEVPLSQVMDDMRMASYEETGRPEHNASCGDHNLHAAEFANRLAQLQWDSCIDMAVINSDADADDVEDVSSDKDDCISIHLDAEGASSGEQETIVDGQ</sequence>
<dbReference type="KEGG" id="pfy:PFICI_00248"/>
<accession>W3XK94</accession>
<dbReference type="HOGENOM" id="CLU_776357_0_0_1"/>
<dbReference type="EMBL" id="KI912109">
    <property type="protein sequence ID" value="ETS86420.1"/>
    <property type="molecule type" value="Genomic_DNA"/>
</dbReference>
<name>W3XK94_PESFW</name>
<dbReference type="AlphaFoldDB" id="W3XK94"/>
<keyword evidence="2" id="KW-1185">Reference proteome</keyword>
<organism evidence="1 2">
    <name type="scientific">Pestalotiopsis fici (strain W106-1 / CGMCC3.15140)</name>
    <dbReference type="NCBI Taxonomy" id="1229662"/>
    <lineage>
        <taxon>Eukaryota</taxon>
        <taxon>Fungi</taxon>
        <taxon>Dikarya</taxon>
        <taxon>Ascomycota</taxon>
        <taxon>Pezizomycotina</taxon>
        <taxon>Sordariomycetes</taxon>
        <taxon>Xylariomycetidae</taxon>
        <taxon>Amphisphaeriales</taxon>
        <taxon>Sporocadaceae</taxon>
        <taxon>Pestalotiopsis</taxon>
    </lineage>
</organism>
<evidence type="ECO:0000313" key="1">
    <source>
        <dbReference type="EMBL" id="ETS86420.1"/>
    </source>
</evidence>
<dbReference type="STRING" id="1229662.W3XK94"/>
<dbReference type="InParanoid" id="W3XK94"/>
<dbReference type="Proteomes" id="UP000030651">
    <property type="component" value="Unassembled WGS sequence"/>
</dbReference>
<dbReference type="OMA" id="RRENCPC"/>
<evidence type="ECO:0000313" key="2">
    <source>
        <dbReference type="Proteomes" id="UP000030651"/>
    </source>
</evidence>
<protein>
    <recommendedName>
        <fullName evidence="3">BTB domain-containing protein</fullName>
    </recommendedName>
</protein>